<protein>
    <submittedName>
        <fullName evidence="2">Membrane protein</fullName>
    </submittedName>
</protein>
<name>A0A8H4P5G5_9HYPO</name>
<dbReference type="Proteomes" id="UP000605986">
    <property type="component" value="Unassembled WGS sequence"/>
</dbReference>
<dbReference type="PANTHER" id="PTHR28054">
    <property type="entry name" value="RNA POLYMERASE I-SPECIFIC TRANSCRIPTION INITIATION FACTOR RRN10"/>
    <property type="match status" value="1"/>
</dbReference>
<proteinExistence type="predicted"/>
<dbReference type="InterPro" id="IPR022793">
    <property type="entry name" value="Rrn10"/>
</dbReference>
<dbReference type="AlphaFoldDB" id="A0A8H4P5G5"/>
<evidence type="ECO:0000313" key="2">
    <source>
        <dbReference type="EMBL" id="KAF4458028.1"/>
    </source>
</evidence>
<dbReference type="GO" id="GO:0006360">
    <property type="term" value="P:transcription by RNA polymerase I"/>
    <property type="evidence" value="ECO:0007669"/>
    <property type="project" value="InterPro"/>
</dbReference>
<feature type="compositionally biased region" description="Basic and acidic residues" evidence="1">
    <location>
        <begin position="1"/>
        <end position="25"/>
    </location>
</feature>
<organism evidence="2 3">
    <name type="scientific">Fusarium austroafricanum</name>
    <dbReference type="NCBI Taxonomy" id="2364996"/>
    <lineage>
        <taxon>Eukaryota</taxon>
        <taxon>Fungi</taxon>
        <taxon>Dikarya</taxon>
        <taxon>Ascomycota</taxon>
        <taxon>Pezizomycotina</taxon>
        <taxon>Sordariomycetes</taxon>
        <taxon>Hypocreomycetidae</taxon>
        <taxon>Hypocreales</taxon>
        <taxon>Nectriaceae</taxon>
        <taxon>Fusarium</taxon>
        <taxon>Fusarium concolor species complex</taxon>
    </lineage>
</organism>
<dbReference type="PANTHER" id="PTHR28054:SF1">
    <property type="entry name" value="RNA POLYMERASE I-SPECIFIC TRANSCRIPTION INITIATION FACTOR RRN10"/>
    <property type="match status" value="1"/>
</dbReference>
<dbReference type="OrthoDB" id="2565191at2759"/>
<sequence length="358" mass="40563">MDLSNDHKRVVHVQERNRSSDRDTPTTEQVPNKGSKRRHATVYDAVAGKVSHDQGPSTEPEEAQYKHRHPKAIRYPTKDTPLAPDEVLFRRKDAPERYLEHDIYYAHERDLPYGGQGVLPDSDLLKAIHAYTSAFYSARNRERQPPDNRNVTDRSMDETALLAFGILLEEAGKDILGRRGDLVFTEGADDAPGDGFEPVHASQRHIGLVTREITSTAHLGALANRIIRVESHLRADLPSSAKPWFEDVEDQKEDMTIILVSNAQKTRYLMNRLEISTSFLFFGVACDRQPDYKQYFGLPGMEPDSWVTQMSSPPGFFNCCLVMKLPFSYQIFKILNPSTPLEFSLKSEEQLGGHHNGE</sequence>
<evidence type="ECO:0000256" key="1">
    <source>
        <dbReference type="SAM" id="MobiDB-lite"/>
    </source>
</evidence>
<feature type="region of interest" description="Disordered" evidence="1">
    <location>
        <begin position="1"/>
        <end position="70"/>
    </location>
</feature>
<dbReference type="EMBL" id="JAADJG010000006">
    <property type="protein sequence ID" value="KAF4458028.1"/>
    <property type="molecule type" value="Genomic_DNA"/>
</dbReference>
<keyword evidence="3" id="KW-1185">Reference proteome</keyword>
<reference evidence="2" key="1">
    <citation type="submission" date="2020-01" db="EMBL/GenBank/DDBJ databases">
        <title>Identification and distribution of gene clusters putatively required for synthesis of sphingolipid metabolism inhibitors in phylogenetically diverse species of the filamentous fungus Fusarium.</title>
        <authorList>
            <person name="Kim H.-S."/>
            <person name="Busman M."/>
            <person name="Brown D.W."/>
            <person name="Divon H."/>
            <person name="Uhlig S."/>
            <person name="Proctor R.H."/>
        </authorList>
    </citation>
    <scope>NUCLEOTIDE SEQUENCE</scope>
    <source>
        <strain evidence="2">NRRL 53441</strain>
    </source>
</reference>
<accession>A0A8H4P5G5</accession>
<gene>
    <name evidence="2" type="ORF">F53441_182</name>
</gene>
<evidence type="ECO:0000313" key="3">
    <source>
        <dbReference type="Proteomes" id="UP000605986"/>
    </source>
</evidence>
<comment type="caution">
    <text evidence="2">The sequence shown here is derived from an EMBL/GenBank/DDBJ whole genome shotgun (WGS) entry which is preliminary data.</text>
</comment>